<reference evidence="2" key="2">
    <citation type="journal article" date="2015" name="Data Brief">
        <title>Shoot transcriptome of the giant reed, Arundo donax.</title>
        <authorList>
            <person name="Barrero R.A."/>
            <person name="Guerrero F.D."/>
            <person name="Moolhuijzen P."/>
            <person name="Goolsby J.A."/>
            <person name="Tidwell J."/>
            <person name="Bellgard S.E."/>
            <person name="Bellgard M.I."/>
        </authorList>
    </citation>
    <scope>NUCLEOTIDE SEQUENCE</scope>
    <source>
        <tissue evidence="2">Shoot tissue taken approximately 20 cm above the soil surface</tissue>
    </source>
</reference>
<feature type="chain" id="PRO_5002063645" evidence="1">
    <location>
        <begin position="17"/>
        <end position="35"/>
    </location>
</feature>
<name>A0A0A9D2V5_ARUDO</name>
<accession>A0A0A9D2V5</accession>
<protein>
    <submittedName>
        <fullName evidence="2">Uncharacterized protein</fullName>
    </submittedName>
</protein>
<dbReference type="AlphaFoldDB" id="A0A0A9D2V5"/>
<keyword evidence="1" id="KW-0732">Signal</keyword>
<proteinExistence type="predicted"/>
<dbReference type="EMBL" id="GBRH01219828">
    <property type="protein sequence ID" value="JAD78067.1"/>
    <property type="molecule type" value="Transcribed_RNA"/>
</dbReference>
<organism evidence="2">
    <name type="scientific">Arundo donax</name>
    <name type="common">Giant reed</name>
    <name type="synonym">Donax arundinaceus</name>
    <dbReference type="NCBI Taxonomy" id="35708"/>
    <lineage>
        <taxon>Eukaryota</taxon>
        <taxon>Viridiplantae</taxon>
        <taxon>Streptophyta</taxon>
        <taxon>Embryophyta</taxon>
        <taxon>Tracheophyta</taxon>
        <taxon>Spermatophyta</taxon>
        <taxon>Magnoliopsida</taxon>
        <taxon>Liliopsida</taxon>
        <taxon>Poales</taxon>
        <taxon>Poaceae</taxon>
        <taxon>PACMAD clade</taxon>
        <taxon>Arundinoideae</taxon>
        <taxon>Arundineae</taxon>
        <taxon>Arundo</taxon>
    </lineage>
</organism>
<evidence type="ECO:0000313" key="2">
    <source>
        <dbReference type="EMBL" id="JAD78067.1"/>
    </source>
</evidence>
<feature type="signal peptide" evidence="1">
    <location>
        <begin position="1"/>
        <end position="16"/>
    </location>
</feature>
<evidence type="ECO:0000256" key="1">
    <source>
        <dbReference type="SAM" id="SignalP"/>
    </source>
</evidence>
<sequence>MLILVLPAASTTGCAASASSTQVFYRCIAYICNMR</sequence>
<reference evidence="2" key="1">
    <citation type="submission" date="2014-09" db="EMBL/GenBank/DDBJ databases">
        <authorList>
            <person name="Magalhaes I.L.F."/>
            <person name="Oliveira U."/>
            <person name="Santos F.R."/>
            <person name="Vidigal T.H.D.A."/>
            <person name="Brescovit A.D."/>
            <person name="Santos A.J."/>
        </authorList>
    </citation>
    <scope>NUCLEOTIDE SEQUENCE</scope>
    <source>
        <tissue evidence="2">Shoot tissue taken approximately 20 cm above the soil surface</tissue>
    </source>
</reference>